<proteinExistence type="predicted"/>
<gene>
    <name evidence="1" type="ORF">LS80_011070</name>
</gene>
<name>A0A4U8SY98_9HELI</name>
<organism evidence="1 2">
    <name type="scientific">Helicobacter trogontum</name>
    <dbReference type="NCBI Taxonomy" id="50960"/>
    <lineage>
        <taxon>Bacteria</taxon>
        <taxon>Pseudomonadati</taxon>
        <taxon>Campylobacterota</taxon>
        <taxon>Epsilonproteobacteria</taxon>
        <taxon>Campylobacterales</taxon>
        <taxon>Helicobacteraceae</taxon>
        <taxon>Helicobacter</taxon>
    </lineage>
</organism>
<reference evidence="1 2" key="1">
    <citation type="journal article" date="2014" name="Genome Announc.">
        <title>Draft genome sequences of eight enterohepatic helicobacter species isolated from both laboratory and wild rodents.</title>
        <authorList>
            <person name="Sheh A."/>
            <person name="Shen Z."/>
            <person name="Fox J.G."/>
        </authorList>
    </citation>
    <scope>NUCLEOTIDE SEQUENCE [LARGE SCALE GENOMIC DNA]</scope>
    <source>
        <strain evidence="1 2">ATCC 49310</strain>
    </source>
</reference>
<comment type="caution">
    <text evidence="1">The sequence shown here is derived from an EMBL/GenBank/DDBJ whole genome shotgun (WGS) entry which is preliminary data.</text>
</comment>
<accession>A0A4U8SY98</accession>
<evidence type="ECO:0000313" key="2">
    <source>
        <dbReference type="Proteomes" id="UP000029861"/>
    </source>
</evidence>
<dbReference type="AlphaFoldDB" id="A0A4U8SY98"/>
<evidence type="ECO:0000313" key="1">
    <source>
        <dbReference type="EMBL" id="TLD92005.1"/>
    </source>
</evidence>
<dbReference type="EMBL" id="JRPK02000113">
    <property type="protein sequence ID" value="TLD92005.1"/>
    <property type="molecule type" value="Genomic_DNA"/>
</dbReference>
<protein>
    <submittedName>
        <fullName evidence="1">Uncharacterized protein</fullName>
    </submittedName>
</protein>
<dbReference type="Proteomes" id="UP000029861">
    <property type="component" value="Unassembled WGS sequence"/>
</dbReference>
<dbReference type="RefSeq" id="WP_034317986.1">
    <property type="nucleotide sequence ID" value="NZ_JRPK02000113.1"/>
</dbReference>
<sequence length="210" mass="24411">MLILETPAFMRGEYVIFHEEYTKALGDTTHLRTNQIPFAFDREFLDIKQEYENYQQTCSIHGDIPLAFDEFTLTIKQDDLARRINTGIYIANELETLQQNVYENSAISLLIFHHKEERFYIANADNGFSYQDFDLSHIDSATNIANYAYVVKKNSLITANKLKYYDNITQESMQAYIKVMVAKANGNFSDSHDTISLAKAYYTQQKEYNV</sequence>